<comment type="caution">
    <text evidence="2">The sequence shown here is derived from an EMBL/GenBank/DDBJ whole genome shotgun (WGS) entry which is preliminary data.</text>
</comment>
<dbReference type="Proteomes" id="UP000321523">
    <property type="component" value="Unassembled WGS sequence"/>
</dbReference>
<feature type="domain" description="Guanylate cyclase" evidence="1">
    <location>
        <begin position="42"/>
        <end position="157"/>
    </location>
</feature>
<dbReference type="PROSITE" id="PS50125">
    <property type="entry name" value="GUANYLATE_CYCLASE_2"/>
    <property type="match status" value="1"/>
</dbReference>
<dbReference type="InterPro" id="IPR029787">
    <property type="entry name" value="Nucleotide_cyclase"/>
</dbReference>
<dbReference type="InterPro" id="IPR001054">
    <property type="entry name" value="A/G_cyclase"/>
</dbReference>
<dbReference type="PANTHER" id="PTHR43081">
    <property type="entry name" value="ADENYLATE CYCLASE, TERMINAL-DIFFERENTIATION SPECIFIC-RELATED"/>
    <property type="match status" value="1"/>
</dbReference>
<sequence length="239" mass="26163">MLTSGEIETFAGTDLRTLIGAEPKAVPGTVPVPFPFEHRWLAILITDIAGYSRLIEIDKMATAIRIRHLRQHVILPTVRAYHGWIVNHAGDGTLMAFGRCEDALHCAIALHRGLALAEQEVPADRRIHLHMGVSVGDVLIADGELYGNAPNIAARLQSLAKAGEVCVSDDVLHRIVTMPDAEVKPMGDLKLKNIARMVKGHRVLVTNVRPTASPVGMENRVRRLSLSLKRRDACRPAPP</sequence>
<name>A0A512DNB6_9PROT</name>
<dbReference type="Pfam" id="PF00211">
    <property type="entry name" value="Guanylate_cyc"/>
    <property type="match status" value="1"/>
</dbReference>
<dbReference type="AlphaFoldDB" id="A0A512DNB6"/>
<dbReference type="InterPro" id="IPR050697">
    <property type="entry name" value="Adenylyl/Guanylyl_Cyclase_3/4"/>
</dbReference>
<dbReference type="Gene3D" id="3.30.70.1230">
    <property type="entry name" value="Nucleotide cyclase"/>
    <property type="match status" value="1"/>
</dbReference>
<dbReference type="GO" id="GO:0006171">
    <property type="term" value="P:cAMP biosynthetic process"/>
    <property type="evidence" value="ECO:0007669"/>
    <property type="project" value="TreeGrafter"/>
</dbReference>
<dbReference type="CDD" id="cd07302">
    <property type="entry name" value="CHD"/>
    <property type="match status" value="1"/>
</dbReference>
<dbReference type="EMBL" id="BJYZ01000008">
    <property type="protein sequence ID" value="GEO37966.1"/>
    <property type="molecule type" value="Genomic_DNA"/>
</dbReference>
<organism evidence="2 3">
    <name type="scientific">Skermanella aerolata</name>
    <dbReference type="NCBI Taxonomy" id="393310"/>
    <lineage>
        <taxon>Bacteria</taxon>
        <taxon>Pseudomonadati</taxon>
        <taxon>Pseudomonadota</taxon>
        <taxon>Alphaproteobacteria</taxon>
        <taxon>Rhodospirillales</taxon>
        <taxon>Azospirillaceae</taxon>
        <taxon>Skermanella</taxon>
    </lineage>
</organism>
<proteinExistence type="predicted"/>
<evidence type="ECO:0000313" key="3">
    <source>
        <dbReference type="Proteomes" id="UP000321523"/>
    </source>
</evidence>
<reference evidence="2 3" key="1">
    <citation type="submission" date="2019-07" db="EMBL/GenBank/DDBJ databases">
        <title>Whole genome shotgun sequence of Skermanella aerolata NBRC 106429.</title>
        <authorList>
            <person name="Hosoyama A."/>
            <person name="Uohara A."/>
            <person name="Ohji S."/>
            <person name="Ichikawa N."/>
        </authorList>
    </citation>
    <scope>NUCLEOTIDE SEQUENCE [LARGE SCALE GENOMIC DNA]</scope>
    <source>
        <strain evidence="2 3">NBRC 106429</strain>
    </source>
</reference>
<evidence type="ECO:0000259" key="1">
    <source>
        <dbReference type="PROSITE" id="PS50125"/>
    </source>
</evidence>
<dbReference type="PANTHER" id="PTHR43081:SF19">
    <property type="entry name" value="PH-SENSITIVE ADENYLATE CYCLASE RV1264"/>
    <property type="match status" value="1"/>
</dbReference>
<dbReference type="GO" id="GO:0035556">
    <property type="term" value="P:intracellular signal transduction"/>
    <property type="evidence" value="ECO:0007669"/>
    <property type="project" value="InterPro"/>
</dbReference>
<protein>
    <recommendedName>
        <fullName evidence="1">Guanylate cyclase domain-containing protein</fullName>
    </recommendedName>
</protein>
<keyword evidence="3" id="KW-1185">Reference proteome</keyword>
<gene>
    <name evidence="2" type="ORF">SAE02_21140</name>
</gene>
<evidence type="ECO:0000313" key="2">
    <source>
        <dbReference type="EMBL" id="GEO37966.1"/>
    </source>
</evidence>
<dbReference type="RefSeq" id="WP_044430800.1">
    <property type="nucleotide sequence ID" value="NZ_BJYZ01000008.1"/>
</dbReference>
<accession>A0A512DNB6</accession>
<dbReference type="SUPFAM" id="SSF55073">
    <property type="entry name" value="Nucleotide cyclase"/>
    <property type="match status" value="1"/>
</dbReference>
<dbReference type="GO" id="GO:0004016">
    <property type="term" value="F:adenylate cyclase activity"/>
    <property type="evidence" value="ECO:0007669"/>
    <property type="project" value="UniProtKB-ARBA"/>
</dbReference>